<gene>
    <name evidence="1" type="ORF">GCM10022236_13800</name>
</gene>
<dbReference type="InterPro" id="IPR013815">
    <property type="entry name" value="ATP_grasp_subdomain_1"/>
</dbReference>
<dbReference type="EMBL" id="BAABAB010000009">
    <property type="protein sequence ID" value="GAA3613206.1"/>
    <property type="molecule type" value="Genomic_DNA"/>
</dbReference>
<evidence type="ECO:0000313" key="2">
    <source>
        <dbReference type="Proteomes" id="UP001501490"/>
    </source>
</evidence>
<keyword evidence="2" id="KW-1185">Reference proteome</keyword>
<name>A0ABP6ZRU2_9ACTN</name>
<dbReference type="Proteomes" id="UP001501490">
    <property type="component" value="Unassembled WGS sequence"/>
</dbReference>
<evidence type="ECO:0008006" key="3">
    <source>
        <dbReference type="Google" id="ProtNLM"/>
    </source>
</evidence>
<dbReference type="RefSeq" id="WP_344802739.1">
    <property type="nucleotide sequence ID" value="NZ_BAABAB010000009.1"/>
</dbReference>
<sequence>MSVRGDKTTHLIGLLLGTEDDWPRAFETLVQRVGAVPHEGRDHTLTTERITIEPFDLRDPVRHDVVIDRLAWWYYHPREWLKKAALVNDTYLINNPFTFQSMEKHSAYCAMIRLGFDIPDTVLVPYKNPIDHEKWAYTATTYNLPFDLDEVAGRIGYPMFMKPFDGGAWRGVSRIDDAEVLHRAYDESGQMLMHLQAAISPYDAFARSLTIGPDTMVMKFRPELPMHLRYEVSHDFLPAEAGDEILTLSKTINAFFRWEFNSCESLVTGSRVRPIDYANACPDIAITSLHYYFPWAISSLLRWSIFCAVTGRLPQVDTTTRDWYDVADDPDLDYPAKLERYLALSNAYFDTDRYREFCDTSLASLDEIVYEWISSQAFDDLLIETIKKTYPAHEQDWFAAHFRGLIGLWVKDNA</sequence>
<dbReference type="SUPFAM" id="SSF56059">
    <property type="entry name" value="Glutathione synthetase ATP-binding domain-like"/>
    <property type="match status" value="1"/>
</dbReference>
<comment type="caution">
    <text evidence="1">The sequence shown here is derived from an EMBL/GenBank/DDBJ whole genome shotgun (WGS) entry which is preliminary data.</text>
</comment>
<accession>A0ABP6ZRU2</accession>
<organism evidence="1 2">
    <name type="scientific">Microlunatus ginsengisoli</name>
    <dbReference type="NCBI Taxonomy" id="363863"/>
    <lineage>
        <taxon>Bacteria</taxon>
        <taxon>Bacillati</taxon>
        <taxon>Actinomycetota</taxon>
        <taxon>Actinomycetes</taxon>
        <taxon>Propionibacteriales</taxon>
        <taxon>Propionibacteriaceae</taxon>
        <taxon>Microlunatus</taxon>
    </lineage>
</organism>
<reference evidence="2" key="1">
    <citation type="journal article" date="2019" name="Int. J. Syst. Evol. Microbiol.">
        <title>The Global Catalogue of Microorganisms (GCM) 10K type strain sequencing project: providing services to taxonomists for standard genome sequencing and annotation.</title>
        <authorList>
            <consortium name="The Broad Institute Genomics Platform"/>
            <consortium name="The Broad Institute Genome Sequencing Center for Infectious Disease"/>
            <person name="Wu L."/>
            <person name="Ma J."/>
        </authorList>
    </citation>
    <scope>NUCLEOTIDE SEQUENCE [LARGE SCALE GENOMIC DNA]</scope>
    <source>
        <strain evidence="2">JCM 16929</strain>
    </source>
</reference>
<protein>
    <recommendedName>
        <fullName evidence="3">ATP-grasp domain-containing protein</fullName>
    </recommendedName>
</protein>
<dbReference type="Gene3D" id="3.30.1490.20">
    <property type="entry name" value="ATP-grasp fold, A domain"/>
    <property type="match status" value="1"/>
</dbReference>
<proteinExistence type="predicted"/>
<evidence type="ECO:0000313" key="1">
    <source>
        <dbReference type="EMBL" id="GAA3613206.1"/>
    </source>
</evidence>